<dbReference type="PANTHER" id="PTHR42901">
    <property type="entry name" value="ALCOHOL DEHYDROGENASE"/>
    <property type="match status" value="1"/>
</dbReference>
<dbReference type="Proteomes" id="UP001345827">
    <property type="component" value="Unassembled WGS sequence"/>
</dbReference>
<dbReference type="GO" id="GO:0016491">
    <property type="term" value="F:oxidoreductase activity"/>
    <property type="evidence" value="ECO:0007669"/>
    <property type="project" value="UniProtKB-KW"/>
</dbReference>
<evidence type="ECO:0008006" key="5">
    <source>
        <dbReference type="Google" id="ProtNLM"/>
    </source>
</evidence>
<evidence type="ECO:0000256" key="1">
    <source>
        <dbReference type="ARBA" id="ARBA00006484"/>
    </source>
</evidence>
<evidence type="ECO:0000313" key="3">
    <source>
        <dbReference type="EMBL" id="KAK5542180.1"/>
    </source>
</evidence>
<evidence type="ECO:0000256" key="2">
    <source>
        <dbReference type="ARBA" id="ARBA00023002"/>
    </source>
</evidence>
<protein>
    <recommendedName>
        <fullName evidence="5">NAD(P)-binding protein</fullName>
    </recommendedName>
</protein>
<dbReference type="InterPro" id="IPR002347">
    <property type="entry name" value="SDR_fam"/>
</dbReference>
<keyword evidence="4" id="KW-1185">Reference proteome</keyword>
<comment type="caution">
    <text evidence="3">The sequence shown here is derived from an EMBL/GenBank/DDBJ whole genome shotgun (WGS) entry which is preliminary data.</text>
</comment>
<name>A0AAV9QJQ9_9PEZI</name>
<dbReference type="AlphaFoldDB" id="A0AAV9QJQ9"/>
<dbReference type="CDD" id="cd05233">
    <property type="entry name" value="SDR_c"/>
    <property type="match status" value="1"/>
</dbReference>
<organism evidence="3 4">
    <name type="scientific">Vermiconidia calcicola</name>
    <dbReference type="NCBI Taxonomy" id="1690605"/>
    <lineage>
        <taxon>Eukaryota</taxon>
        <taxon>Fungi</taxon>
        <taxon>Dikarya</taxon>
        <taxon>Ascomycota</taxon>
        <taxon>Pezizomycotina</taxon>
        <taxon>Dothideomycetes</taxon>
        <taxon>Dothideomycetidae</taxon>
        <taxon>Mycosphaerellales</taxon>
        <taxon>Extremaceae</taxon>
        <taxon>Vermiconidia</taxon>
    </lineage>
</organism>
<dbReference type="Pfam" id="PF00106">
    <property type="entry name" value="adh_short"/>
    <property type="match status" value="1"/>
</dbReference>
<evidence type="ECO:0000313" key="4">
    <source>
        <dbReference type="Proteomes" id="UP001345827"/>
    </source>
</evidence>
<sequence>MKPPMPAPVAEWRNDTYASISPTRPELSAKGKRIIVTGGGAGIGAEIVRSFAAAGATQIAILGRRRDKLEATKINIEKEFEGANISLHAADISNEADLLKAAKEIGTWDVLVMNAGYMSTPNSLVETDMDDWWKGFEINIKGPALTVRAFIPTRGPEPIILGTSTMAVALPPAMLPRYSSYVVSKLATIKLNELLQEEHADVRFVTVHPGVVETDMFTKSEMAGLPIDQIKLPGDFTVWLASKEAEFLRGKFVSCNWDVDEMKSRVEEFSADGAFTVGLKL</sequence>
<reference evidence="3 4" key="1">
    <citation type="submission" date="2023-06" db="EMBL/GenBank/DDBJ databases">
        <title>Black Yeasts Isolated from many extreme environments.</title>
        <authorList>
            <person name="Coleine C."/>
            <person name="Stajich J.E."/>
            <person name="Selbmann L."/>
        </authorList>
    </citation>
    <scope>NUCLEOTIDE SEQUENCE [LARGE SCALE GENOMIC DNA]</scope>
    <source>
        <strain evidence="3 4">CCFEE 5887</strain>
    </source>
</reference>
<dbReference type="SUPFAM" id="SSF51735">
    <property type="entry name" value="NAD(P)-binding Rossmann-fold domains"/>
    <property type="match status" value="1"/>
</dbReference>
<dbReference type="EMBL" id="JAXLQG010000003">
    <property type="protein sequence ID" value="KAK5542180.1"/>
    <property type="molecule type" value="Genomic_DNA"/>
</dbReference>
<dbReference type="PRINTS" id="PR00081">
    <property type="entry name" value="GDHRDH"/>
</dbReference>
<dbReference type="Gene3D" id="3.40.50.720">
    <property type="entry name" value="NAD(P)-binding Rossmann-like Domain"/>
    <property type="match status" value="1"/>
</dbReference>
<comment type="similarity">
    <text evidence="1">Belongs to the short-chain dehydrogenases/reductases (SDR) family.</text>
</comment>
<accession>A0AAV9QJQ9</accession>
<dbReference type="PANTHER" id="PTHR42901:SF1">
    <property type="entry name" value="ALCOHOL DEHYDROGENASE"/>
    <property type="match status" value="1"/>
</dbReference>
<keyword evidence="2" id="KW-0560">Oxidoreductase</keyword>
<dbReference type="InterPro" id="IPR036291">
    <property type="entry name" value="NAD(P)-bd_dom_sf"/>
</dbReference>
<gene>
    <name evidence="3" type="ORF">LTR25_002065</name>
</gene>
<proteinExistence type="inferred from homology"/>